<evidence type="ECO:0000313" key="2">
    <source>
        <dbReference type="EMBL" id="MBS0029134.1"/>
    </source>
</evidence>
<comment type="caution">
    <text evidence="2">The sequence shown here is derived from an EMBL/GenBank/DDBJ whole genome shotgun (WGS) entry which is preliminary data.</text>
</comment>
<dbReference type="EMBL" id="JAGTXB010000008">
    <property type="protein sequence ID" value="MBS0029134.1"/>
    <property type="molecule type" value="Genomic_DNA"/>
</dbReference>
<dbReference type="Pfam" id="PF06722">
    <property type="entry name" value="EryCIII-like_C"/>
    <property type="match status" value="1"/>
</dbReference>
<reference evidence="2 3" key="1">
    <citation type="submission" date="2021-04" db="EMBL/GenBank/DDBJ databases">
        <title>Chitinophaga sp. nov., isolated from the rhizosphere soil.</title>
        <authorList>
            <person name="He S."/>
        </authorList>
    </citation>
    <scope>NUCLEOTIDE SEQUENCE [LARGE SCALE GENOMIC DNA]</scope>
    <source>
        <strain evidence="2 3">2R12</strain>
    </source>
</reference>
<evidence type="ECO:0000259" key="1">
    <source>
        <dbReference type="Pfam" id="PF06722"/>
    </source>
</evidence>
<dbReference type="RefSeq" id="WP_211974232.1">
    <property type="nucleotide sequence ID" value="NZ_CBFHAM010000030.1"/>
</dbReference>
<organism evidence="2 3">
    <name type="scientific">Chitinophaga hostae</name>
    <dbReference type="NCBI Taxonomy" id="2831022"/>
    <lineage>
        <taxon>Bacteria</taxon>
        <taxon>Pseudomonadati</taxon>
        <taxon>Bacteroidota</taxon>
        <taxon>Chitinophagia</taxon>
        <taxon>Chitinophagales</taxon>
        <taxon>Chitinophagaceae</taxon>
        <taxon>Chitinophaga</taxon>
    </lineage>
</organism>
<accession>A0ABS5J1N1</accession>
<dbReference type="InterPro" id="IPR010610">
    <property type="entry name" value="EryCIII-like_C"/>
</dbReference>
<sequence>MPSPKRFLFTVLPTNDLGLLTRSLPIAKELANKGHTVLFSHPAKVPGVVIAEAGFTNVPPIHPLYEFAFSGLSFRKLVRKAGTQEFKENYKSLAAFLFELVRSIPVKYAAANAETWNMDHAFAMTGLLNANFVKAQCRAYLEVIEQSRPDVIVDFWNPFAAIAGRIAGIPLITVNQGDALPGGSGFVWWKQRPAGIPTITPAINKVLHSYGIAPLKRTEELNVGNLTLVTGMPETDPLAGDHNFHYVGSILWQNPDVEIPQWFKELPTDKPLIWIYGGNPSYGGKSKIFDSASMLIACYKALANQPFHVVLSLGHQHLSGPLADLPENFQCVPFVPGLAMAARCDLMIHHGGYGSCQTGLVSGTPSLILPTFSERESNARRIKQLEAGEYILPQQNGVKAKYFDPEEILQKTKILLSNSRYKENAAKYGAKLATYGGIEKAIHLIETFIS</sequence>
<feature type="domain" description="Erythromycin biosynthesis protein CIII-like C-terminal" evidence="1">
    <location>
        <begin position="308"/>
        <end position="429"/>
    </location>
</feature>
<dbReference type="InterPro" id="IPR050426">
    <property type="entry name" value="Glycosyltransferase_28"/>
</dbReference>
<dbReference type="Proteomes" id="UP000676386">
    <property type="component" value="Unassembled WGS sequence"/>
</dbReference>
<evidence type="ECO:0000313" key="3">
    <source>
        <dbReference type="Proteomes" id="UP000676386"/>
    </source>
</evidence>
<dbReference type="Gene3D" id="3.40.50.2000">
    <property type="entry name" value="Glycogen Phosphorylase B"/>
    <property type="match status" value="2"/>
</dbReference>
<dbReference type="InterPro" id="IPR002213">
    <property type="entry name" value="UDP_glucos_trans"/>
</dbReference>
<proteinExistence type="predicted"/>
<keyword evidence="3" id="KW-1185">Reference proteome</keyword>
<name>A0ABS5J1N1_9BACT</name>
<gene>
    <name evidence="2" type="ORF">KE626_17560</name>
</gene>
<dbReference type="PANTHER" id="PTHR48050:SF13">
    <property type="entry name" value="STEROL 3-BETA-GLUCOSYLTRANSFERASE UGT80A2"/>
    <property type="match status" value="1"/>
</dbReference>
<dbReference type="CDD" id="cd03784">
    <property type="entry name" value="GT1_Gtf-like"/>
    <property type="match status" value="1"/>
</dbReference>
<dbReference type="SUPFAM" id="SSF53756">
    <property type="entry name" value="UDP-Glycosyltransferase/glycogen phosphorylase"/>
    <property type="match status" value="1"/>
</dbReference>
<dbReference type="PANTHER" id="PTHR48050">
    <property type="entry name" value="STEROL 3-BETA-GLUCOSYLTRANSFERASE"/>
    <property type="match status" value="1"/>
</dbReference>
<protein>
    <recommendedName>
        <fullName evidence="1">Erythromycin biosynthesis protein CIII-like C-terminal domain-containing protein</fullName>
    </recommendedName>
</protein>